<organism evidence="2 3">
    <name type="scientific">Stutzerimonas stutzeri</name>
    <name type="common">Pseudomonas stutzeri</name>
    <dbReference type="NCBI Taxonomy" id="316"/>
    <lineage>
        <taxon>Bacteria</taxon>
        <taxon>Pseudomonadati</taxon>
        <taxon>Pseudomonadota</taxon>
        <taxon>Gammaproteobacteria</taxon>
        <taxon>Pseudomonadales</taxon>
        <taxon>Pseudomonadaceae</taxon>
        <taxon>Stutzerimonas</taxon>
    </lineage>
</organism>
<feature type="domain" description="DUF4376" evidence="1">
    <location>
        <begin position="75"/>
        <end position="175"/>
    </location>
</feature>
<evidence type="ECO:0000313" key="2">
    <source>
        <dbReference type="EMBL" id="MBA1302901.1"/>
    </source>
</evidence>
<evidence type="ECO:0000313" key="3">
    <source>
        <dbReference type="Proteomes" id="UP001138621"/>
    </source>
</evidence>
<accession>A0AA40RNG8</accession>
<proteinExistence type="predicted"/>
<sequence length="192" mass="21198">MDEDRLMIMRNLRYNSLGSIDCEIDHQVFGWIPFTASASDSEPQGRQAYEAAIAGIYGAIAPYDAPQPKTTDIHREKHTAINEACEAAITAGFTSDALGSSHLYASQLDDQLNLTGAVLRGLDMPYACRDEQGVKDFRMHTAEQLRHVGDDFTLYKLQLLQHANALKQQLDAALDDGDLVALESITWEAPQS</sequence>
<comment type="caution">
    <text evidence="2">The sequence shown here is derived from an EMBL/GenBank/DDBJ whole genome shotgun (WGS) entry which is preliminary data.</text>
</comment>
<gene>
    <name evidence="2" type="ORF">G7024_00640</name>
</gene>
<dbReference type="InterPro" id="IPR025484">
    <property type="entry name" value="DUF4376"/>
</dbReference>
<protein>
    <recommendedName>
        <fullName evidence="1">DUF4376 domain-containing protein</fullName>
    </recommendedName>
</protein>
<dbReference type="EMBL" id="JAAMRD010000001">
    <property type="protein sequence ID" value="MBA1302901.1"/>
    <property type="molecule type" value="Genomic_DNA"/>
</dbReference>
<name>A0AA40RNG8_STUST</name>
<reference evidence="2" key="1">
    <citation type="submission" date="2020-02" db="EMBL/GenBank/DDBJ databases">
        <title>Synteny-based analysis reveals conserved mechanism for high triclosan tolerance in Pseudomonas, as well as instances of horizontal transfer.</title>
        <authorList>
            <person name="Mcfarland A.G."/>
            <person name="Bertucci H.K."/>
            <person name="Litmann E."/>
            <person name="Shen J."/>
            <person name="Huttenhower C."/>
            <person name="Hartmann E.M."/>
        </authorList>
    </citation>
    <scope>NUCLEOTIDE SEQUENCE</scope>
    <source>
        <strain evidence="2">109A1</strain>
    </source>
</reference>
<dbReference type="RefSeq" id="WP_181119347.1">
    <property type="nucleotide sequence ID" value="NZ_JAAMRD010000001.1"/>
</dbReference>
<dbReference type="Pfam" id="PF14301">
    <property type="entry name" value="DUF4376"/>
    <property type="match status" value="1"/>
</dbReference>
<evidence type="ECO:0000259" key="1">
    <source>
        <dbReference type="Pfam" id="PF14301"/>
    </source>
</evidence>
<dbReference type="Proteomes" id="UP001138621">
    <property type="component" value="Unassembled WGS sequence"/>
</dbReference>
<dbReference type="AlphaFoldDB" id="A0AA40RNG8"/>